<dbReference type="KEGG" id="swp:swp_1960"/>
<dbReference type="eggNOG" id="COG3226">
    <property type="taxonomic scope" value="Bacteria"/>
</dbReference>
<evidence type="ECO:0000259" key="3">
    <source>
        <dbReference type="PROSITE" id="PS50977"/>
    </source>
</evidence>
<dbReference type="Gene3D" id="1.10.357.10">
    <property type="entry name" value="Tetracycline Repressor, domain 2"/>
    <property type="match status" value="1"/>
</dbReference>
<evidence type="ECO:0000256" key="1">
    <source>
        <dbReference type="ARBA" id="ARBA00023125"/>
    </source>
</evidence>
<organism evidence="4 5">
    <name type="scientific">Shewanella piezotolerans (strain WP3 / JCM 13877)</name>
    <dbReference type="NCBI Taxonomy" id="225849"/>
    <lineage>
        <taxon>Bacteria</taxon>
        <taxon>Pseudomonadati</taxon>
        <taxon>Pseudomonadota</taxon>
        <taxon>Gammaproteobacteria</taxon>
        <taxon>Alteromonadales</taxon>
        <taxon>Shewanellaceae</taxon>
        <taxon>Shewanella</taxon>
    </lineage>
</organism>
<reference evidence="4 5" key="1">
    <citation type="journal article" date="2008" name="PLoS ONE">
        <title>Environmental adaptation: genomic analysis of the piezotolerant and psychrotolerant deep-sea iron reducing bacterium Shewanella piezotolerans WP3.</title>
        <authorList>
            <person name="Wang F."/>
            <person name="Wang J."/>
            <person name="Jian H."/>
            <person name="Zhang B."/>
            <person name="Li S."/>
            <person name="Wang F."/>
            <person name="Zeng X."/>
            <person name="Gao L."/>
            <person name="Bartlett D.H."/>
            <person name="Yu J."/>
            <person name="Hu S."/>
            <person name="Xiao X."/>
        </authorList>
    </citation>
    <scope>NUCLEOTIDE SEQUENCE [LARGE SCALE GENOMIC DNA]</scope>
    <source>
        <strain evidence="5">WP3 / JCM 13877</strain>
    </source>
</reference>
<dbReference type="AlphaFoldDB" id="B8CLR6"/>
<dbReference type="Pfam" id="PF17940">
    <property type="entry name" value="TetR_C_31"/>
    <property type="match status" value="1"/>
</dbReference>
<protein>
    <submittedName>
        <fullName evidence="4">Regulatory protein, TetR</fullName>
    </submittedName>
</protein>
<evidence type="ECO:0000256" key="2">
    <source>
        <dbReference type="PROSITE-ProRule" id="PRU00335"/>
    </source>
</evidence>
<feature type="domain" description="HTH tetR-type" evidence="3">
    <location>
        <begin position="18"/>
        <end position="78"/>
    </location>
</feature>
<gene>
    <name evidence="4" type="ordered locus">swp_1960</name>
</gene>
<dbReference type="SUPFAM" id="SSF46689">
    <property type="entry name" value="Homeodomain-like"/>
    <property type="match status" value="1"/>
</dbReference>
<dbReference type="PROSITE" id="PS50977">
    <property type="entry name" value="HTH_TETR_2"/>
    <property type="match status" value="1"/>
</dbReference>
<dbReference type="InterPro" id="IPR009057">
    <property type="entry name" value="Homeodomain-like_sf"/>
</dbReference>
<evidence type="ECO:0000313" key="5">
    <source>
        <dbReference type="Proteomes" id="UP000000753"/>
    </source>
</evidence>
<dbReference type="GO" id="GO:0003677">
    <property type="term" value="F:DNA binding"/>
    <property type="evidence" value="ECO:0007669"/>
    <property type="project" value="UniProtKB-UniRule"/>
</dbReference>
<dbReference type="RefSeq" id="WP_020912092.1">
    <property type="nucleotide sequence ID" value="NC_011566.1"/>
</dbReference>
<dbReference type="Proteomes" id="UP000000753">
    <property type="component" value="Chromosome"/>
</dbReference>
<name>B8CLR6_SHEPW</name>
<feature type="DNA-binding region" description="H-T-H motif" evidence="2">
    <location>
        <begin position="41"/>
        <end position="60"/>
    </location>
</feature>
<accession>B8CLR6</accession>
<dbReference type="STRING" id="225849.swp_1960"/>
<evidence type="ECO:0000313" key="4">
    <source>
        <dbReference type="EMBL" id="ACJ28717.1"/>
    </source>
</evidence>
<dbReference type="EMBL" id="CP000472">
    <property type="protein sequence ID" value="ACJ28717.1"/>
    <property type="molecule type" value="Genomic_DNA"/>
</dbReference>
<sequence>MLVPLTYVGRQSSRSDGQARRKAILEATLRLIVREGIRGVRHRAVASEADVPLASTTYYFNDIKDLISDALTFFAEKTLWMNKALEEQSYTLLNSMAEVSQNLTRSELQTLVVEQLSEFICDHIEAQLTQPDDRILEHAFHEEALRNPELAKAIILLEETLLQSIKSFFSAFGSKTATEDAHQILAIIRLLEYQFLLRGKVNKTELNNIVRTTVSHIIKAIKNPS</sequence>
<dbReference type="OrthoDB" id="8982136at2"/>
<dbReference type="InterPro" id="IPR041583">
    <property type="entry name" value="TetR_C_31"/>
</dbReference>
<dbReference type="InterPro" id="IPR001647">
    <property type="entry name" value="HTH_TetR"/>
</dbReference>
<keyword evidence="1 2" id="KW-0238">DNA-binding</keyword>
<proteinExistence type="predicted"/>
<keyword evidence="5" id="KW-1185">Reference proteome</keyword>
<dbReference type="HOGENOM" id="CLU_069356_21_1_6"/>